<dbReference type="EMBL" id="JXTB01000414">
    <property type="protein sequence ID" value="PON41489.1"/>
    <property type="molecule type" value="Genomic_DNA"/>
</dbReference>
<reference evidence="2" key="1">
    <citation type="submission" date="2016-06" db="EMBL/GenBank/DDBJ databases">
        <title>Parallel loss of symbiosis genes in relatives of nitrogen-fixing non-legume Parasponia.</title>
        <authorList>
            <person name="Van Velzen R."/>
            <person name="Holmer R."/>
            <person name="Bu F."/>
            <person name="Rutten L."/>
            <person name="Van Zeijl A."/>
            <person name="Liu W."/>
            <person name="Santuari L."/>
            <person name="Cao Q."/>
            <person name="Sharma T."/>
            <person name="Shen D."/>
            <person name="Roswanjaya Y."/>
            <person name="Wardhani T."/>
            <person name="Kalhor M.S."/>
            <person name="Jansen J."/>
            <person name="Van den Hoogen J."/>
            <person name="Gungor B."/>
            <person name="Hartog M."/>
            <person name="Hontelez J."/>
            <person name="Verver J."/>
            <person name="Yang W.-C."/>
            <person name="Schijlen E."/>
            <person name="Repin R."/>
            <person name="Schilthuizen M."/>
            <person name="Schranz E."/>
            <person name="Heidstra R."/>
            <person name="Miyata K."/>
            <person name="Fedorova E."/>
            <person name="Kohlen W."/>
            <person name="Bisseling T."/>
            <person name="Smit S."/>
            <person name="Geurts R."/>
        </authorList>
    </citation>
    <scope>NUCLEOTIDE SEQUENCE [LARGE SCALE GENOMIC DNA]</scope>
    <source>
        <strain evidence="2">cv. WU1-14</strain>
    </source>
</reference>
<organism evidence="1 2">
    <name type="scientific">Parasponia andersonii</name>
    <name type="common">Sponia andersonii</name>
    <dbReference type="NCBI Taxonomy" id="3476"/>
    <lineage>
        <taxon>Eukaryota</taxon>
        <taxon>Viridiplantae</taxon>
        <taxon>Streptophyta</taxon>
        <taxon>Embryophyta</taxon>
        <taxon>Tracheophyta</taxon>
        <taxon>Spermatophyta</taxon>
        <taxon>Magnoliopsida</taxon>
        <taxon>eudicotyledons</taxon>
        <taxon>Gunneridae</taxon>
        <taxon>Pentapetalae</taxon>
        <taxon>rosids</taxon>
        <taxon>fabids</taxon>
        <taxon>Rosales</taxon>
        <taxon>Cannabaceae</taxon>
        <taxon>Parasponia</taxon>
    </lineage>
</organism>
<comment type="caution">
    <text evidence="1">The sequence shown here is derived from an EMBL/GenBank/DDBJ whole genome shotgun (WGS) entry which is preliminary data.</text>
</comment>
<proteinExistence type="predicted"/>
<sequence>DKEKITKKSDEATAQKRHVFITMPNTEHLVSKDAQKSQDMPLQNIFASLFKSEITSANILAKGKSHANKEDTVVVVDTVPFQDIQVLHPNSNLILVHDIDQVVHTKAPLDPIMVDNS</sequence>
<protein>
    <submittedName>
        <fullName evidence="1">Uncharacterized protein</fullName>
    </submittedName>
</protein>
<dbReference type="Proteomes" id="UP000237105">
    <property type="component" value="Unassembled WGS sequence"/>
</dbReference>
<keyword evidence="2" id="KW-1185">Reference proteome</keyword>
<feature type="non-terminal residue" evidence="1">
    <location>
        <position position="1"/>
    </location>
</feature>
<name>A0A2P5AY73_PARAD</name>
<accession>A0A2P5AY73</accession>
<gene>
    <name evidence="1" type="ORF">PanWU01x14_289340</name>
</gene>
<dbReference type="AlphaFoldDB" id="A0A2P5AY73"/>
<evidence type="ECO:0000313" key="2">
    <source>
        <dbReference type="Proteomes" id="UP000237105"/>
    </source>
</evidence>
<evidence type="ECO:0000313" key="1">
    <source>
        <dbReference type="EMBL" id="PON41489.1"/>
    </source>
</evidence>
<dbReference type="OrthoDB" id="10420258at2759"/>